<organism evidence="1 2">
    <name type="scientific">Caldibacillus thermoamylovorans</name>
    <dbReference type="NCBI Taxonomy" id="35841"/>
    <lineage>
        <taxon>Bacteria</taxon>
        <taxon>Bacillati</taxon>
        <taxon>Bacillota</taxon>
        <taxon>Bacilli</taxon>
        <taxon>Bacillales</taxon>
        <taxon>Bacillaceae</taxon>
        <taxon>Caldibacillus</taxon>
    </lineage>
</organism>
<gene>
    <name evidence="1" type="ORF">B4167_1836</name>
</gene>
<comment type="caution">
    <text evidence="1">The sequence shown here is derived from an EMBL/GenBank/DDBJ whole genome shotgun (WGS) entry which is preliminary data.</text>
</comment>
<proteinExistence type="predicted"/>
<dbReference type="EMBL" id="JXLU01000020">
    <property type="protein sequence ID" value="KIO73889.1"/>
    <property type="molecule type" value="Genomic_DNA"/>
</dbReference>
<protein>
    <submittedName>
        <fullName evidence="1">Uncharacterized protein</fullName>
    </submittedName>
</protein>
<dbReference type="AlphaFoldDB" id="A0ABD4AA57"/>
<dbReference type="Proteomes" id="UP000032076">
    <property type="component" value="Unassembled WGS sequence"/>
</dbReference>
<name>A0ABD4AA57_9BACI</name>
<accession>A0ABD4AA57</accession>
<sequence>MSHRIARITSYETKSAEIEAKLSHRTALWNKFAIQIG</sequence>
<evidence type="ECO:0000313" key="2">
    <source>
        <dbReference type="Proteomes" id="UP000032076"/>
    </source>
</evidence>
<evidence type="ECO:0000313" key="1">
    <source>
        <dbReference type="EMBL" id="KIO73889.1"/>
    </source>
</evidence>
<reference evidence="1 2" key="1">
    <citation type="submission" date="2015-01" db="EMBL/GenBank/DDBJ databases">
        <title>Draft Genome Sequences of Four Bacillus thermoamylovorans Strains, Isolated From Food Products.</title>
        <authorList>
            <person name="Krawcyk A.O."/>
            <person name="Berendsen E.M."/>
            <person name="Eijlander R.T."/>
            <person name="de Jong A."/>
            <person name="Wells-Bennik M."/>
            <person name="Kuipers O.P."/>
        </authorList>
    </citation>
    <scope>NUCLEOTIDE SEQUENCE [LARGE SCALE GENOMIC DNA]</scope>
    <source>
        <strain evidence="1 2">B4167</strain>
    </source>
</reference>